<evidence type="ECO:0000313" key="3">
    <source>
        <dbReference type="Proteomes" id="UP001293254"/>
    </source>
</evidence>
<organism evidence="2 3">
    <name type="scientific">Sesamum alatum</name>
    <dbReference type="NCBI Taxonomy" id="300844"/>
    <lineage>
        <taxon>Eukaryota</taxon>
        <taxon>Viridiplantae</taxon>
        <taxon>Streptophyta</taxon>
        <taxon>Embryophyta</taxon>
        <taxon>Tracheophyta</taxon>
        <taxon>Spermatophyta</taxon>
        <taxon>Magnoliopsida</taxon>
        <taxon>eudicotyledons</taxon>
        <taxon>Gunneridae</taxon>
        <taxon>Pentapetalae</taxon>
        <taxon>asterids</taxon>
        <taxon>lamiids</taxon>
        <taxon>Lamiales</taxon>
        <taxon>Pedaliaceae</taxon>
        <taxon>Sesamum</taxon>
    </lineage>
</organism>
<feature type="compositionally biased region" description="Low complexity" evidence="1">
    <location>
        <begin position="43"/>
        <end position="62"/>
    </location>
</feature>
<dbReference type="EMBL" id="JACGWO010000002">
    <property type="protein sequence ID" value="KAK4435698.1"/>
    <property type="molecule type" value="Genomic_DNA"/>
</dbReference>
<sequence length="114" mass="12677">MAHNLQLFVAASENRTLPVCRNAAFFRNQKLRLPKSDSRLHSHSQSRLTASSRSSSANLSQSPTRLCRVLRPFIARNLGIRILVDRVGLSGVRALCNRWAIGVWGQTPPTSRIG</sequence>
<accession>A0AAE1YTC3</accession>
<comment type="caution">
    <text evidence="2">The sequence shown here is derived from an EMBL/GenBank/DDBJ whole genome shotgun (WGS) entry which is preliminary data.</text>
</comment>
<name>A0AAE1YTC3_9LAMI</name>
<keyword evidence="3" id="KW-1185">Reference proteome</keyword>
<dbReference type="AlphaFoldDB" id="A0AAE1YTC3"/>
<evidence type="ECO:0000313" key="2">
    <source>
        <dbReference type="EMBL" id="KAK4435698.1"/>
    </source>
</evidence>
<reference evidence="2" key="2">
    <citation type="journal article" date="2024" name="Plant">
        <title>Genomic evolution and insights into agronomic trait innovations of Sesamum species.</title>
        <authorList>
            <person name="Miao H."/>
            <person name="Wang L."/>
            <person name="Qu L."/>
            <person name="Liu H."/>
            <person name="Sun Y."/>
            <person name="Le M."/>
            <person name="Wang Q."/>
            <person name="Wei S."/>
            <person name="Zheng Y."/>
            <person name="Lin W."/>
            <person name="Duan Y."/>
            <person name="Cao H."/>
            <person name="Xiong S."/>
            <person name="Wang X."/>
            <person name="Wei L."/>
            <person name="Li C."/>
            <person name="Ma Q."/>
            <person name="Ju M."/>
            <person name="Zhao R."/>
            <person name="Li G."/>
            <person name="Mu C."/>
            <person name="Tian Q."/>
            <person name="Mei H."/>
            <person name="Zhang T."/>
            <person name="Gao T."/>
            <person name="Zhang H."/>
        </authorList>
    </citation>
    <scope>NUCLEOTIDE SEQUENCE</scope>
    <source>
        <strain evidence="2">3651</strain>
    </source>
</reference>
<gene>
    <name evidence="2" type="ORF">Salat_0733300</name>
</gene>
<dbReference type="Proteomes" id="UP001293254">
    <property type="component" value="Unassembled WGS sequence"/>
</dbReference>
<proteinExistence type="predicted"/>
<evidence type="ECO:0000256" key="1">
    <source>
        <dbReference type="SAM" id="MobiDB-lite"/>
    </source>
</evidence>
<reference evidence="2" key="1">
    <citation type="submission" date="2020-06" db="EMBL/GenBank/DDBJ databases">
        <authorList>
            <person name="Li T."/>
            <person name="Hu X."/>
            <person name="Zhang T."/>
            <person name="Song X."/>
            <person name="Zhang H."/>
            <person name="Dai N."/>
            <person name="Sheng W."/>
            <person name="Hou X."/>
            <person name="Wei L."/>
        </authorList>
    </citation>
    <scope>NUCLEOTIDE SEQUENCE</scope>
    <source>
        <strain evidence="2">3651</strain>
        <tissue evidence="2">Leaf</tissue>
    </source>
</reference>
<feature type="region of interest" description="Disordered" evidence="1">
    <location>
        <begin position="36"/>
        <end position="63"/>
    </location>
</feature>
<protein>
    <submittedName>
        <fullName evidence="2">Uncharacterized protein</fullName>
    </submittedName>
</protein>